<proteinExistence type="predicted"/>
<comment type="pathway">
    <text evidence="1">Amino-acid degradation.</text>
</comment>
<organism evidence="10 11">
    <name type="scientific">Halobacteriovorax marinus</name>
    <dbReference type="NCBI Taxonomy" id="97084"/>
    <lineage>
        <taxon>Bacteria</taxon>
        <taxon>Pseudomonadati</taxon>
        <taxon>Bdellovibrionota</taxon>
        <taxon>Bacteriovoracia</taxon>
        <taxon>Bacteriovoracales</taxon>
        <taxon>Halobacteriovoraceae</taxon>
        <taxon>Halobacteriovorax</taxon>
    </lineage>
</organism>
<dbReference type="GO" id="GO:0019556">
    <property type="term" value="P:L-histidine catabolic process to glutamate and formamide"/>
    <property type="evidence" value="ECO:0007669"/>
    <property type="project" value="UniProtKB-UniRule"/>
</dbReference>
<dbReference type="GO" id="GO:0046872">
    <property type="term" value="F:metal ion binding"/>
    <property type="evidence" value="ECO:0007669"/>
    <property type="project" value="UniProtKB-KW"/>
</dbReference>
<protein>
    <recommendedName>
        <fullName evidence="2 8">Imidazolonepropionase</fullName>
        <ecNumber evidence="2 8">3.5.2.7</ecNumber>
    </recommendedName>
</protein>
<dbReference type="SUPFAM" id="SSF51556">
    <property type="entry name" value="Metallo-dependent hydrolases"/>
    <property type="match status" value="1"/>
</dbReference>
<keyword evidence="3" id="KW-0479">Metal-binding</keyword>
<keyword evidence="4" id="KW-0378">Hydrolase</keyword>
<dbReference type="AlphaFoldDB" id="A0A1Y5F7B1"/>
<keyword evidence="7" id="KW-0408">Iron</keyword>
<dbReference type="SUPFAM" id="SSF51338">
    <property type="entry name" value="Composite domain of metallo-dependent hydrolases"/>
    <property type="match status" value="1"/>
</dbReference>
<evidence type="ECO:0000256" key="5">
    <source>
        <dbReference type="ARBA" id="ARBA00022808"/>
    </source>
</evidence>
<dbReference type="Gene3D" id="2.30.40.10">
    <property type="entry name" value="Urease, subunit C, domain 1"/>
    <property type="match status" value="1"/>
</dbReference>
<evidence type="ECO:0000256" key="4">
    <source>
        <dbReference type="ARBA" id="ARBA00022801"/>
    </source>
</evidence>
<dbReference type="Pfam" id="PF01979">
    <property type="entry name" value="Amidohydro_1"/>
    <property type="match status" value="1"/>
</dbReference>
<comment type="caution">
    <text evidence="10">The sequence shown here is derived from an EMBL/GenBank/DDBJ whole genome shotgun (WGS) entry which is preliminary data.</text>
</comment>
<dbReference type="EMBL" id="MAAO01000016">
    <property type="protein sequence ID" value="OUR93150.1"/>
    <property type="molecule type" value="Genomic_DNA"/>
</dbReference>
<dbReference type="InterPro" id="IPR006680">
    <property type="entry name" value="Amidohydro-rel"/>
</dbReference>
<evidence type="ECO:0000256" key="7">
    <source>
        <dbReference type="ARBA" id="ARBA00023004"/>
    </source>
</evidence>
<evidence type="ECO:0000256" key="3">
    <source>
        <dbReference type="ARBA" id="ARBA00022723"/>
    </source>
</evidence>
<accession>A0A1Y5F7B1</accession>
<dbReference type="PANTHER" id="PTHR42752:SF1">
    <property type="entry name" value="IMIDAZOLONEPROPIONASE-RELATED"/>
    <property type="match status" value="1"/>
</dbReference>
<evidence type="ECO:0000256" key="1">
    <source>
        <dbReference type="ARBA" id="ARBA00005023"/>
    </source>
</evidence>
<dbReference type="GO" id="GO:0050480">
    <property type="term" value="F:imidazolonepropionase activity"/>
    <property type="evidence" value="ECO:0007669"/>
    <property type="project" value="UniProtKB-UniRule"/>
</dbReference>
<dbReference type="NCBIfam" id="TIGR01224">
    <property type="entry name" value="hutI"/>
    <property type="match status" value="1"/>
</dbReference>
<dbReference type="InterPro" id="IPR011059">
    <property type="entry name" value="Metal-dep_hydrolase_composite"/>
</dbReference>
<reference evidence="11" key="1">
    <citation type="journal article" date="2017" name="Proc. Natl. Acad. Sci. U.S.A.">
        <title>Simulation of Deepwater Horizon oil plume reveals substrate specialization within a complex community of hydrocarbon-degraders.</title>
        <authorList>
            <person name="Hu P."/>
            <person name="Dubinsky E.A."/>
            <person name="Probst A.J."/>
            <person name="Wang J."/>
            <person name="Sieber C.M.K."/>
            <person name="Tom L.M."/>
            <person name="Gardinali P."/>
            <person name="Banfield J.F."/>
            <person name="Atlas R.M."/>
            <person name="Andersen G.L."/>
        </authorList>
    </citation>
    <scope>NUCLEOTIDE SEQUENCE [LARGE SCALE GENOMIC DNA]</scope>
</reference>
<dbReference type="Gene3D" id="3.20.20.140">
    <property type="entry name" value="Metal-dependent hydrolases"/>
    <property type="match status" value="1"/>
</dbReference>
<evidence type="ECO:0000313" key="11">
    <source>
        <dbReference type="Proteomes" id="UP000196531"/>
    </source>
</evidence>
<sequence>MLENATIVFDADEIKWIGKDIDLPSEYSGIASEDFTGKTLLPELVDCHTHLIFGGDRSSEYSMRLNGADYQEIANAGGGILSTMNATNNSTSDELLHLAIERVERIHSFGVGTIEVKSGYGLNFDKEYECSQIIHKLKKHFEGKVQILNTFMAAHAVPKKFKSSNEYLNLEVIPLLKKLAPEGIIDAVDIFHEGGYFDEIDTQQLFDVAKILNIPVKSHADEFADNKGAILAAKNNALSTDHLLMTGDDGIKALAQSSTVATLLPGTGFFLGKPQANAKKFLDSGVKVAIASDYNPGSCHCDNVLLIASLAAPAYQMNISQLWCSITLNAAHALGIMNQGALVPGLAPRFSIFDVDNVDKITYHWGKNLSIN</sequence>
<gene>
    <name evidence="10" type="ORF">A9Q84_20625</name>
</gene>
<evidence type="ECO:0000256" key="6">
    <source>
        <dbReference type="ARBA" id="ARBA00022833"/>
    </source>
</evidence>
<keyword evidence="5" id="KW-0369">Histidine metabolism</keyword>
<evidence type="ECO:0000259" key="9">
    <source>
        <dbReference type="Pfam" id="PF01979"/>
    </source>
</evidence>
<evidence type="ECO:0000313" key="10">
    <source>
        <dbReference type="EMBL" id="OUR93150.1"/>
    </source>
</evidence>
<feature type="domain" description="Amidohydrolase-related" evidence="9">
    <location>
        <begin position="40"/>
        <end position="362"/>
    </location>
</feature>
<dbReference type="Proteomes" id="UP000196531">
    <property type="component" value="Unassembled WGS sequence"/>
</dbReference>
<evidence type="ECO:0000256" key="2">
    <source>
        <dbReference type="ARBA" id="ARBA00012864"/>
    </source>
</evidence>
<dbReference type="InterPro" id="IPR005920">
    <property type="entry name" value="HutI"/>
</dbReference>
<dbReference type="GO" id="GO:0005737">
    <property type="term" value="C:cytoplasm"/>
    <property type="evidence" value="ECO:0007669"/>
    <property type="project" value="UniProtKB-UniRule"/>
</dbReference>
<name>A0A1Y5F7B1_9BACT</name>
<dbReference type="PANTHER" id="PTHR42752">
    <property type="entry name" value="IMIDAZOLONEPROPIONASE"/>
    <property type="match status" value="1"/>
</dbReference>
<dbReference type="EC" id="3.5.2.7" evidence="2 8"/>
<dbReference type="InterPro" id="IPR032466">
    <property type="entry name" value="Metal_Hydrolase"/>
</dbReference>
<keyword evidence="6" id="KW-0862">Zinc</keyword>
<evidence type="ECO:0000256" key="8">
    <source>
        <dbReference type="NCBIfam" id="TIGR01224"/>
    </source>
</evidence>